<evidence type="ECO:0000313" key="3">
    <source>
        <dbReference type="Proteomes" id="UP000006702"/>
    </source>
</evidence>
<dbReference type="EMBL" id="DS027696">
    <property type="protein sequence ID" value="EAW19017.1"/>
    <property type="molecule type" value="Genomic_DNA"/>
</dbReference>
<protein>
    <recommendedName>
        <fullName evidence="4">Dickkopf N-terminal cysteine-rich domain-containing protein</fullName>
    </recommendedName>
</protein>
<dbReference type="GeneID" id="4587472"/>
<dbReference type="eggNOG" id="ENOG502RP47">
    <property type="taxonomic scope" value="Eukaryota"/>
</dbReference>
<reference evidence="3" key="1">
    <citation type="journal article" date="2008" name="PLoS Genet.">
        <title>Genomic islands in the pathogenic filamentous fungus Aspergillus fumigatus.</title>
        <authorList>
            <person name="Fedorova N.D."/>
            <person name="Khaldi N."/>
            <person name="Joardar V.S."/>
            <person name="Maiti R."/>
            <person name="Amedeo P."/>
            <person name="Anderson M.J."/>
            <person name="Crabtree J."/>
            <person name="Silva J.C."/>
            <person name="Badger J.H."/>
            <person name="Albarraq A."/>
            <person name="Angiuoli S."/>
            <person name="Bussey H."/>
            <person name="Bowyer P."/>
            <person name="Cotty P.J."/>
            <person name="Dyer P.S."/>
            <person name="Egan A."/>
            <person name="Galens K."/>
            <person name="Fraser-Liggett C.M."/>
            <person name="Haas B.J."/>
            <person name="Inman J.M."/>
            <person name="Kent R."/>
            <person name="Lemieux S."/>
            <person name="Malavazi I."/>
            <person name="Orvis J."/>
            <person name="Roemer T."/>
            <person name="Ronning C.M."/>
            <person name="Sundaram J.P."/>
            <person name="Sutton G."/>
            <person name="Turner G."/>
            <person name="Venter J.C."/>
            <person name="White O.R."/>
            <person name="Whitty B.R."/>
            <person name="Youngman P."/>
            <person name="Wolfe K.H."/>
            <person name="Goldman G.H."/>
            <person name="Wortman J.R."/>
            <person name="Jiang B."/>
            <person name="Denning D.W."/>
            <person name="Nierman W.C."/>
        </authorList>
    </citation>
    <scope>NUCLEOTIDE SEQUENCE [LARGE SCALE GENOMIC DNA]</scope>
    <source>
        <strain evidence="3">ATCC 1020 / DSM 3700 / CBS 544.65 / FGSC A1164 / JCM 1740 / NRRL 181 / WB 181</strain>
    </source>
</reference>
<dbReference type="HOGENOM" id="CLU_1611242_0_0_1"/>
<evidence type="ECO:0000256" key="1">
    <source>
        <dbReference type="SAM" id="SignalP"/>
    </source>
</evidence>
<organism evidence="2 3">
    <name type="scientific">Neosartorya fischeri (strain ATCC 1020 / DSM 3700 / CBS 544.65 / FGSC A1164 / JCM 1740 / NRRL 181 / WB 181)</name>
    <name type="common">Aspergillus fischerianus</name>
    <dbReference type="NCBI Taxonomy" id="331117"/>
    <lineage>
        <taxon>Eukaryota</taxon>
        <taxon>Fungi</taxon>
        <taxon>Dikarya</taxon>
        <taxon>Ascomycota</taxon>
        <taxon>Pezizomycotina</taxon>
        <taxon>Eurotiomycetes</taxon>
        <taxon>Eurotiomycetidae</taxon>
        <taxon>Eurotiales</taxon>
        <taxon>Aspergillaceae</taxon>
        <taxon>Aspergillus</taxon>
        <taxon>Aspergillus subgen. Fumigati</taxon>
    </lineage>
</organism>
<dbReference type="RefSeq" id="XP_001260914.1">
    <property type="nucleotide sequence ID" value="XM_001260913.1"/>
</dbReference>
<evidence type="ECO:0008006" key="4">
    <source>
        <dbReference type="Google" id="ProtNLM"/>
    </source>
</evidence>
<accession>A1DI10</accession>
<dbReference type="KEGG" id="nfi:NFIA_089740"/>
<dbReference type="VEuPathDB" id="FungiDB:NFIA_089740"/>
<gene>
    <name evidence="2" type="ORF">NFIA_089740</name>
</gene>
<keyword evidence="3" id="KW-1185">Reference proteome</keyword>
<dbReference type="OrthoDB" id="4454099at2759"/>
<sequence length="165" mass="17831">MKLHALTPFLFAPLAASAALPEVHNGVVDANNDATPANGALENFATYADVTTHKANWDNAVTRVCDSYDSCGYGELCVNGKCVVGSFPELATRDDETNLDTEGEPRRCNNINLWCPPHQFCYRSVCVSIGALGVRADASPVLVENAAAESLLWLELTQPTWVTFL</sequence>
<evidence type="ECO:0000313" key="2">
    <source>
        <dbReference type="EMBL" id="EAW19017.1"/>
    </source>
</evidence>
<feature type="signal peptide" evidence="1">
    <location>
        <begin position="1"/>
        <end position="18"/>
    </location>
</feature>
<dbReference type="OMA" id="VTTHKAN"/>
<keyword evidence="1" id="KW-0732">Signal</keyword>
<feature type="chain" id="PRO_5002634154" description="Dickkopf N-terminal cysteine-rich domain-containing protein" evidence="1">
    <location>
        <begin position="19"/>
        <end position="165"/>
    </location>
</feature>
<proteinExistence type="predicted"/>
<name>A1DI10_NEOFI</name>
<dbReference type="Proteomes" id="UP000006702">
    <property type="component" value="Unassembled WGS sequence"/>
</dbReference>
<dbReference type="AlphaFoldDB" id="A1DI10"/>